<dbReference type="Gene3D" id="3.50.7.10">
    <property type="entry name" value="GroEL"/>
    <property type="match status" value="1"/>
</dbReference>
<gene>
    <name evidence="3" type="ORF">S12H4_56420</name>
</gene>
<evidence type="ECO:0000256" key="1">
    <source>
        <dbReference type="ARBA" id="ARBA00006607"/>
    </source>
</evidence>
<dbReference type="InterPro" id="IPR001844">
    <property type="entry name" value="Cpn60/GroEL"/>
</dbReference>
<evidence type="ECO:0000256" key="2">
    <source>
        <dbReference type="ARBA" id="ARBA00023186"/>
    </source>
</evidence>
<dbReference type="Pfam" id="PF00118">
    <property type="entry name" value="Cpn60_TCP1"/>
    <property type="match status" value="1"/>
</dbReference>
<dbReference type="PANTHER" id="PTHR45633">
    <property type="entry name" value="60 KDA HEAT SHOCK PROTEIN, MITOCHONDRIAL"/>
    <property type="match status" value="1"/>
</dbReference>
<dbReference type="FunFam" id="3.50.7.10:FF:000001">
    <property type="entry name" value="60 kDa chaperonin"/>
    <property type="match status" value="1"/>
</dbReference>
<dbReference type="InterPro" id="IPR002423">
    <property type="entry name" value="Cpn60/GroEL/TCP-1"/>
</dbReference>
<dbReference type="SUPFAM" id="SSF52029">
    <property type="entry name" value="GroEL apical domain-like"/>
    <property type="match status" value="1"/>
</dbReference>
<dbReference type="PRINTS" id="PR00298">
    <property type="entry name" value="CHAPERONIN60"/>
</dbReference>
<comment type="similarity">
    <text evidence="1">Belongs to the chaperonin (HSP60) family.</text>
</comment>
<accession>X1VUX7</accession>
<comment type="caution">
    <text evidence="3">The sequence shown here is derived from an EMBL/GenBank/DDBJ whole genome shotgun (WGS) entry which is preliminary data.</text>
</comment>
<dbReference type="GO" id="GO:0042026">
    <property type="term" value="P:protein refolding"/>
    <property type="evidence" value="ECO:0007669"/>
    <property type="project" value="InterPro"/>
</dbReference>
<feature type="non-terminal residue" evidence="3">
    <location>
        <position position="214"/>
    </location>
</feature>
<sequence>GQSLETVVELVEGMQFDKGYLSPHFITNPENMTVVLDRPYILIHEKKISSVKSLVPLLEKVSKEGKGLLIIAEDVEGEALATLVVNKLRGVLQAVAVKAPGFGDRRKAMLADIATLTGGQTIFEDLGLQLENIELSQLGRAKRITIDKDNTTIIEGAGNGKEIKGRIEQIKTEIDKSTSDYDIEKLQERLAKLAGGVAQINVGAATEAEMKEKK</sequence>
<keyword evidence="2" id="KW-0143">Chaperone</keyword>
<protein>
    <recommendedName>
        <fullName evidence="4">60 kDa chaperonin</fullName>
    </recommendedName>
</protein>
<reference evidence="3" key="1">
    <citation type="journal article" date="2014" name="Front. Microbiol.">
        <title>High frequency of phylogenetically diverse reductive dehalogenase-homologous genes in deep subseafloor sedimentary metagenomes.</title>
        <authorList>
            <person name="Kawai M."/>
            <person name="Futagami T."/>
            <person name="Toyoda A."/>
            <person name="Takaki Y."/>
            <person name="Nishi S."/>
            <person name="Hori S."/>
            <person name="Arai W."/>
            <person name="Tsubouchi T."/>
            <person name="Morono Y."/>
            <person name="Uchiyama I."/>
            <person name="Ito T."/>
            <person name="Fujiyama A."/>
            <person name="Inagaki F."/>
            <person name="Takami H."/>
        </authorList>
    </citation>
    <scope>NUCLEOTIDE SEQUENCE</scope>
    <source>
        <strain evidence="3">Expedition CK06-06</strain>
    </source>
</reference>
<feature type="non-terminal residue" evidence="3">
    <location>
        <position position="1"/>
    </location>
</feature>
<proteinExistence type="inferred from homology"/>
<dbReference type="AlphaFoldDB" id="X1VUX7"/>
<dbReference type="InterPro" id="IPR027409">
    <property type="entry name" value="GroEL-like_apical_dom_sf"/>
</dbReference>
<evidence type="ECO:0000313" key="3">
    <source>
        <dbReference type="EMBL" id="GAJ25122.1"/>
    </source>
</evidence>
<name>X1VUX7_9ZZZZ</name>
<organism evidence="3">
    <name type="scientific">marine sediment metagenome</name>
    <dbReference type="NCBI Taxonomy" id="412755"/>
    <lineage>
        <taxon>unclassified sequences</taxon>
        <taxon>metagenomes</taxon>
        <taxon>ecological metagenomes</taxon>
    </lineage>
</organism>
<dbReference type="GO" id="GO:0140662">
    <property type="term" value="F:ATP-dependent protein folding chaperone"/>
    <property type="evidence" value="ECO:0007669"/>
    <property type="project" value="InterPro"/>
</dbReference>
<dbReference type="EMBL" id="BARW01036331">
    <property type="protein sequence ID" value="GAJ25122.1"/>
    <property type="molecule type" value="Genomic_DNA"/>
</dbReference>
<dbReference type="GO" id="GO:0005524">
    <property type="term" value="F:ATP binding"/>
    <property type="evidence" value="ECO:0007669"/>
    <property type="project" value="InterPro"/>
</dbReference>
<evidence type="ECO:0008006" key="4">
    <source>
        <dbReference type="Google" id="ProtNLM"/>
    </source>
</evidence>